<organism evidence="2 3">
    <name type="scientific">Plasmodium ovale wallikeri</name>
    <dbReference type="NCBI Taxonomy" id="864142"/>
    <lineage>
        <taxon>Eukaryota</taxon>
        <taxon>Sar</taxon>
        <taxon>Alveolata</taxon>
        <taxon>Apicomplexa</taxon>
        <taxon>Aconoidasida</taxon>
        <taxon>Haemosporida</taxon>
        <taxon>Plasmodiidae</taxon>
        <taxon>Plasmodium</taxon>
        <taxon>Plasmodium (Plasmodium)</taxon>
    </lineage>
</organism>
<dbReference type="EMBL" id="FLRE01000061">
    <property type="protein sequence ID" value="SBT33371.1"/>
    <property type="molecule type" value="Genomic_DNA"/>
</dbReference>
<reference evidence="3 4" key="2">
    <citation type="submission" date="2016-05" db="EMBL/GenBank/DDBJ databases">
        <authorList>
            <person name="Naeem Raeece"/>
        </authorList>
    </citation>
    <scope>NUCLEOTIDE SEQUENCE [LARGE SCALE GENOMIC DNA]</scope>
</reference>
<sequence length="92" mass="10545">MRIFSVQTSVRCVENERGTIDTLEDNALLAFLLLVQLEVPYFLGNFSQKEKYIKVIGATIHLLNEEIRKGESIKEQRGYSIQDVRDTVTGVR</sequence>
<evidence type="ECO:0000313" key="2">
    <source>
        <dbReference type="EMBL" id="SBT33371.1"/>
    </source>
</evidence>
<reference evidence="2" key="1">
    <citation type="submission" date="2016-05" db="EMBL/GenBank/DDBJ databases">
        <authorList>
            <person name="Lavstsen T."/>
            <person name="Jespersen J.S."/>
        </authorList>
    </citation>
    <scope>NUCLEOTIDE SEQUENCE [LARGE SCALE GENOMIC DNA]</scope>
</reference>
<evidence type="ECO:0000313" key="4">
    <source>
        <dbReference type="Proteomes" id="UP000078555"/>
    </source>
</evidence>
<protein>
    <submittedName>
        <fullName evidence="2">Uncharacterized protein</fullName>
    </submittedName>
</protein>
<dbReference type="AlphaFoldDB" id="A0A1A8YPF4"/>
<dbReference type="EMBL" id="FLRD01000049">
    <property type="protein sequence ID" value="SBT32932.1"/>
    <property type="molecule type" value="Genomic_DNA"/>
</dbReference>
<evidence type="ECO:0000313" key="3">
    <source>
        <dbReference type="Proteomes" id="UP000078550"/>
    </source>
</evidence>
<evidence type="ECO:0000313" key="1">
    <source>
        <dbReference type="EMBL" id="SBT32932.1"/>
    </source>
</evidence>
<accession>A0A1A8YPF4</accession>
<name>A0A1A8YPF4_PLAOA</name>
<proteinExistence type="predicted"/>
<keyword evidence="4" id="KW-1185">Reference proteome</keyword>
<dbReference type="Proteomes" id="UP000078550">
    <property type="component" value="Unassembled WGS sequence"/>
</dbReference>
<dbReference type="Proteomes" id="UP000078555">
    <property type="component" value="Unassembled WGS sequence"/>
</dbReference>
<gene>
    <name evidence="1" type="ORF">POVWA1_014560</name>
    <name evidence="2" type="ORF">POVWA2_014400</name>
</gene>